<feature type="transmembrane region" description="Helical" evidence="1">
    <location>
        <begin position="168"/>
        <end position="194"/>
    </location>
</feature>
<keyword evidence="3" id="KW-1185">Reference proteome</keyword>
<evidence type="ECO:0000313" key="2">
    <source>
        <dbReference type="EMBL" id="ODN69636.1"/>
    </source>
</evidence>
<comment type="caution">
    <text evidence="2">The sequence shown here is derived from an EMBL/GenBank/DDBJ whole genome shotgun (WGS) entry which is preliminary data.</text>
</comment>
<accession>A0A1E3H1G5</accession>
<dbReference type="EMBL" id="MCRJ01000081">
    <property type="protein sequence ID" value="ODN69636.1"/>
    <property type="molecule type" value="Genomic_DNA"/>
</dbReference>
<protein>
    <submittedName>
        <fullName evidence="2">Uncharacterized protein</fullName>
    </submittedName>
</protein>
<dbReference type="RefSeq" id="WP_069307498.1">
    <property type="nucleotide sequence ID" value="NZ_MCRJ01000081.1"/>
</dbReference>
<gene>
    <name evidence="2" type="ORF">A6302_03056</name>
</gene>
<keyword evidence="1" id="KW-0812">Transmembrane</keyword>
<organism evidence="2 3">
    <name type="scientific">Methylobrevis pamukkalensis</name>
    <dbReference type="NCBI Taxonomy" id="1439726"/>
    <lineage>
        <taxon>Bacteria</taxon>
        <taxon>Pseudomonadati</taxon>
        <taxon>Pseudomonadota</taxon>
        <taxon>Alphaproteobacteria</taxon>
        <taxon>Hyphomicrobiales</taxon>
        <taxon>Pleomorphomonadaceae</taxon>
        <taxon>Methylobrevis</taxon>
    </lineage>
</organism>
<dbReference type="Proteomes" id="UP000094622">
    <property type="component" value="Unassembled WGS sequence"/>
</dbReference>
<dbReference type="AlphaFoldDB" id="A0A1E3H1G5"/>
<name>A0A1E3H1G5_9HYPH</name>
<keyword evidence="1" id="KW-1133">Transmembrane helix</keyword>
<keyword evidence="1" id="KW-0472">Membrane</keyword>
<proteinExistence type="predicted"/>
<sequence>MNDRVNDVSGETPKVRRLSDAVRKVRIAEAERVDAFADLFETEKARLNLLAEELDGVFAEVAPDDGYFIFKVASGTPPRLWIDPTTHLVIARDRRSYRMLKDTRLGRTVLFESADIPDVADVVTDYIAERVVEREKALEADFVQDRQRHASGLAGREEIRAVRRAAPVGVAGSVVLVLFGAALGVGALLVYAWFRMAG</sequence>
<dbReference type="OrthoDB" id="9808451at2"/>
<reference evidence="2 3" key="1">
    <citation type="submission" date="2016-07" db="EMBL/GenBank/DDBJ databases">
        <title>Draft Genome Sequence of Methylobrevis pamukkalensis PK2.</title>
        <authorList>
            <person name="Vasilenko O.V."/>
            <person name="Doronina N.V."/>
            <person name="Shmareva M.N."/>
            <person name="Tarlachkov S.V."/>
            <person name="Mustakhimov I."/>
            <person name="Trotsenko Y.A."/>
        </authorList>
    </citation>
    <scope>NUCLEOTIDE SEQUENCE [LARGE SCALE GENOMIC DNA]</scope>
    <source>
        <strain evidence="2 3">PK2</strain>
    </source>
</reference>
<evidence type="ECO:0000313" key="3">
    <source>
        <dbReference type="Proteomes" id="UP000094622"/>
    </source>
</evidence>
<evidence type="ECO:0000256" key="1">
    <source>
        <dbReference type="SAM" id="Phobius"/>
    </source>
</evidence>